<protein>
    <recommendedName>
        <fullName evidence="8">Major facilitator superfamily (MFS) profile domain-containing protein</fullName>
    </recommendedName>
</protein>
<dbReference type="InterPro" id="IPR020846">
    <property type="entry name" value="MFS_dom"/>
</dbReference>
<feature type="transmembrane region" description="Helical" evidence="7">
    <location>
        <begin position="12"/>
        <end position="31"/>
    </location>
</feature>
<dbReference type="InterPro" id="IPR011701">
    <property type="entry name" value="MFS"/>
</dbReference>
<organism evidence="9 10">
    <name type="scientific">Candidatus Enterococcus willemsii</name>
    <dbReference type="NCBI Taxonomy" id="1857215"/>
    <lineage>
        <taxon>Bacteria</taxon>
        <taxon>Bacillati</taxon>
        <taxon>Bacillota</taxon>
        <taxon>Bacilli</taxon>
        <taxon>Lactobacillales</taxon>
        <taxon>Enterococcaceae</taxon>
        <taxon>Enterococcus</taxon>
    </lineage>
</organism>
<evidence type="ECO:0000256" key="2">
    <source>
        <dbReference type="ARBA" id="ARBA00022448"/>
    </source>
</evidence>
<gene>
    <name evidence="9" type="ORF">BAU17_09385</name>
</gene>
<evidence type="ECO:0000256" key="6">
    <source>
        <dbReference type="ARBA" id="ARBA00023136"/>
    </source>
</evidence>
<proteinExistence type="predicted"/>
<name>A0ABQ6YXW0_9ENTE</name>
<dbReference type="Proteomes" id="UP000782705">
    <property type="component" value="Unassembled WGS sequence"/>
</dbReference>
<reference evidence="9 10" key="1">
    <citation type="submission" date="2016-06" db="EMBL/GenBank/DDBJ databases">
        <title>Four novel species of enterococci isolated from chicken manure.</title>
        <authorList>
            <person name="Van Tyne D."/>
        </authorList>
    </citation>
    <scope>NUCLEOTIDE SEQUENCE [LARGE SCALE GENOMIC DNA]</scope>
    <source>
        <strain evidence="9 10">CU12B</strain>
    </source>
</reference>
<dbReference type="PROSITE" id="PS50850">
    <property type="entry name" value="MFS"/>
    <property type="match status" value="1"/>
</dbReference>
<evidence type="ECO:0000313" key="9">
    <source>
        <dbReference type="EMBL" id="KAF1302461.1"/>
    </source>
</evidence>
<comment type="caution">
    <text evidence="9">The sequence shown here is derived from an EMBL/GenBank/DDBJ whole genome shotgun (WGS) entry which is preliminary data.</text>
</comment>
<evidence type="ECO:0000256" key="7">
    <source>
        <dbReference type="SAM" id="Phobius"/>
    </source>
</evidence>
<feature type="transmembrane region" description="Helical" evidence="7">
    <location>
        <begin position="215"/>
        <end position="232"/>
    </location>
</feature>
<dbReference type="Pfam" id="PF07690">
    <property type="entry name" value="MFS_1"/>
    <property type="match status" value="1"/>
</dbReference>
<dbReference type="PANTHER" id="PTHR23513:SF6">
    <property type="entry name" value="MAJOR FACILITATOR SUPERFAMILY ASSOCIATED DOMAIN-CONTAINING PROTEIN"/>
    <property type="match status" value="1"/>
</dbReference>
<keyword evidence="5 7" id="KW-1133">Transmembrane helix</keyword>
<keyword evidence="2" id="KW-0813">Transport</keyword>
<feature type="transmembrane region" description="Helical" evidence="7">
    <location>
        <begin position="71"/>
        <end position="89"/>
    </location>
</feature>
<keyword evidence="3" id="KW-1003">Cell membrane</keyword>
<feature type="transmembrane region" description="Helical" evidence="7">
    <location>
        <begin position="252"/>
        <end position="271"/>
    </location>
</feature>
<evidence type="ECO:0000256" key="1">
    <source>
        <dbReference type="ARBA" id="ARBA00004651"/>
    </source>
</evidence>
<evidence type="ECO:0000313" key="10">
    <source>
        <dbReference type="Proteomes" id="UP000782705"/>
    </source>
</evidence>
<dbReference type="Gene3D" id="1.20.1250.20">
    <property type="entry name" value="MFS general substrate transporter like domains"/>
    <property type="match status" value="1"/>
</dbReference>
<keyword evidence="6 7" id="KW-0472">Membrane</keyword>
<evidence type="ECO:0000256" key="5">
    <source>
        <dbReference type="ARBA" id="ARBA00022989"/>
    </source>
</evidence>
<dbReference type="EMBL" id="MAEL01000052">
    <property type="protein sequence ID" value="KAF1302461.1"/>
    <property type="molecule type" value="Genomic_DNA"/>
</dbReference>
<accession>A0ABQ6YXW0</accession>
<comment type="subcellular location">
    <subcellularLocation>
        <location evidence="1">Cell membrane</location>
        <topology evidence="1">Multi-pass membrane protein</topology>
    </subcellularLocation>
</comment>
<evidence type="ECO:0000256" key="3">
    <source>
        <dbReference type="ARBA" id="ARBA00022475"/>
    </source>
</evidence>
<feature type="transmembrane region" description="Helical" evidence="7">
    <location>
        <begin position="380"/>
        <end position="400"/>
    </location>
</feature>
<keyword evidence="10" id="KW-1185">Reference proteome</keyword>
<feature type="transmembrane region" description="Helical" evidence="7">
    <location>
        <begin position="283"/>
        <end position="304"/>
    </location>
</feature>
<evidence type="ECO:0000259" key="8">
    <source>
        <dbReference type="PROSITE" id="PS50850"/>
    </source>
</evidence>
<feature type="transmembrane region" description="Helical" evidence="7">
    <location>
        <begin position="350"/>
        <end position="368"/>
    </location>
</feature>
<dbReference type="PANTHER" id="PTHR23513">
    <property type="entry name" value="INTEGRAL MEMBRANE EFFLUX PROTEIN-RELATED"/>
    <property type="match status" value="1"/>
</dbReference>
<feature type="domain" description="Major facilitator superfamily (MFS) profile" evidence="8">
    <location>
        <begin position="1"/>
        <end position="404"/>
    </location>
</feature>
<feature type="transmembrane region" description="Helical" evidence="7">
    <location>
        <begin position="166"/>
        <end position="185"/>
    </location>
</feature>
<feature type="transmembrane region" description="Helical" evidence="7">
    <location>
        <begin position="310"/>
        <end position="338"/>
    </location>
</feature>
<feature type="transmembrane region" description="Helical" evidence="7">
    <location>
        <begin position="43"/>
        <end position="64"/>
    </location>
</feature>
<dbReference type="CDD" id="cd06173">
    <property type="entry name" value="MFS_MefA_like"/>
    <property type="match status" value="1"/>
</dbReference>
<sequence length="409" mass="46433">MSKTNIYRLLTLRGFSQFGTSMYEIVLPLLVLELTGSLTNVGMFYSVIKLPGILLLPFLGVLVERFSRKKILFFCNLLTFTIFFIQFIFFSMGNIWIALLALLGMMMSISNSVSDIATRVLFTENVPRNQLEKWNGTKSMIDNGALFIAPMLGTFLYGLWHINVVLVIILILYAVALIGIYSLHYQPPKTMQEKSSTTVFKEMHEGFLFVKSQKTIFAFFILAMTLNFFVASTEEIINPGILITKYQLPQELFGFSSTFHIIGVILAGFFIARNCQFDFQKNLNKLFIINSLIMIAIGGLSLLLSGFSMYVYFSVFLFMQILLGFFTILINVPLTSYFQANVPLQFQGRFFAFFSFAANLSIPFGISYTGVIANHLGADITYMINNSCVILIVWITYRFFNILGNQSEN</sequence>
<evidence type="ECO:0000256" key="4">
    <source>
        <dbReference type="ARBA" id="ARBA00022692"/>
    </source>
</evidence>
<dbReference type="InterPro" id="IPR036259">
    <property type="entry name" value="MFS_trans_sf"/>
</dbReference>
<keyword evidence="4 7" id="KW-0812">Transmembrane</keyword>
<dbReference type="SUPFAM" id="SSF103473">
    <property type="entry name" value="MFS general substrate transporter"/>
    <property type="match status" value="1"/>
</dbReference>